<evidence type="ECO:0000256" key="1">
    <source>
        <dbReference type="SAM" id="SignalP"/>
    </source>
</evidence>
<dbReference type="GO" id="GO:0006508">
    <property type="term" value="P:proteolysis"/>
    <property type="evidence" value="ECO:0007669"/>
    <property type="project" value="InterPro"/>
</dbReference>
<sequence>MATHESKTFFGAAPSAARTATLLVALALAALLHPPGAWAGDAPAWQVAFKTKFMLNSHTSYQFGNPFDPYQVPLSRLEFDMDSTWAGFEARRQLGRLSLGLGYMSTVRDQRSGQLRDYDWDDDTAPHALTIFSASSCRMRPSYQFQVDADLRVSDVLGLPSSVDLRPVVGFRGQQLRFMAHDGVQYTYDTAGNVTSRTDFAGDAIKFKQNWHQYFAGLRLAYDWDSPPLVHSLRLNSQLDVSYVEGKNRDDHLLRGDRVTRDITYGHAWHAMAGLAFGVTEGLDLGLEVDYLHIETNGTHKFLDKGLGVGLNWLNGVRAWSEQTSVSLSLDYRF</sequence>
<dbReference type="Gene3D" id="2.40.128.90">
    <property type="entry name" value="OMPT-like"/>
    <property type="match status" value="1"/>
</dbReference>
<protein>
    <submittedName>
        <fullName evidence="2">YD repeat-containing protein</fullName>
    </submittedName>
</protein>
<keyword evidence="3" id="KW-1185">Reference proteome</keyword>
<dbReference type="InterPro" id="IPR020080">
    <property type="entry name" value="OM_adhesin/peptidase_omptin"/>
</dbReference>
<keyword evidence="1" id="KW-0732">Signal</keyword>
<dbReference type="InterPro" id="IPR053724">
    <property type="entry name" value="OMP_A26_sf"/>
</dbReference>
<dbReference type="Pfam" id="PF01278">
    <property type="entry name" value="Omptin"/>
    <property type="match status" value="1"/>
</dbReference>
<dbReference type="GO" id="GO:0009279">
    <property type="term" value="C:cell outer membrane"/>
    <property type="evidence" value="ECO:0007669"/>
    <property type="project" value="InterPro"/>
</dbReference>
<dbReference type="RefSeq" id="WP_179217041.1">
    <property type="nucleotide sequence ID" value="NZ_FZOC01000006.1"/>
</dbReference>
<dbReference type="EMBL" id="FZOC01000006">
    <property type="protein sequence ID" value="SNS12874.1"/>
    <property type="molecule type" value="Genomic_DNA"/>
</dbReference>
<organism evidence="2 3">
    <name type="scientific">Humidesulfovibrio mexicanus</name>
    <dbReference type="NCBI Taxonomy" id="147047"/>
    <lineage>
        <taxon>Bacteria</taxon>
        <taxon>Pseudomonadati</taxon>
        <taxon>Thermodesulfobacteriota</taxon>
        <taxon>Desulfovibrionia</taxon>
        <taxon>Desulfovibrionales</taxon>
        <taxon>Desulfovibrionaceae</taxon>
        <taxon>Humidesulfovibrio</taxon>
    </lineage>
</organism>
<dbReference type="SUPFAM" id="SSF69917">
    <property type="entry name" value="OMPT-like"/>
    <property type="match status" value="1"/>
</dbReference>
<gene>
    <name evidence="2" type="ORF">SAMN04488503_2872</name>
</gene>
<name>A0A239C0F3_9BACT</name>
<evidence type="ECO:0000313" key="3">
    <source>
        <dbReference type="Proteomes" id="UP000198324"/>
    </source>
</evidence>
<dbReference type="GO" id="GO:0004190">
    <property type="term" value="F:aspartic-type endopeptidase activity"/>
    <property type="evidence" value="ECO:0007669"/>
    <property type="project" value="InterPro"/>
</dbReference>
<dbReference type="InterPro" id="IPR000036">
    <property type="entry name" value="Peptidase_A26_omptin"/>
</dbReference>
<dbReference type="Proteomes" id="UP000198324">
    <property type="component" value="Unassembled WGS sequence"/>
</dbReference>
<feature type="chain" id="PRO_5013394273" evidence="1">
    <location>
        <begin position="40"/>
        <end position="334"/>
    </location>
</feature>
<evidence type="ECO:0000313" key="2">
    <source>
        <dbReference type="EMBL" id="SNS12874.1"/>
    </source>
</evidence>
<dbReference type="AlphaFoldDB" id="A0A239C0F3"/>
<accession>A0A239C0F3</accession>
<reference evidence="2 3" key="1">
    <citation type="submission" date="2017-06" db="EMBL/GenBank/DDBJ databases">
        <authorList>
            <person name="Kim H.J."/>
            <person name="Triplett B.A."/>
        </authorList>
    </citation>
    <scope>NUCLEOTIDE SEQUENCE [LARGE SCALE GENOMIC DNA]</scope>
    <source>
        <strain evidence="2 3">DSM 13116</strain>
    </source>
</reference>
<proteinExistence type="predicted"/>
<feature type="signal peptide" evidence="1">
    <location>
        <begin position="1"/>
        <end position="39"/>
    </location>
</feature>